<accession>A0A0K8P4P8</accession>
<feature type="binding site" description="axial binding residue" evidence="22">
    <location>
        <position position="124"/>
    </location>
    <ligand>
        <name>heme c</name>
        <dbReference type="ChEBI" id="CHEBI:61717"/>
        <label>1</label>
    </ligand>
    <ligandPart>
        <name>Fe</name>
        <dbReference type="ChEBI" id="CHEBI:18248"/>
    </ligandPart>
</feature>
<dbReference type="PIRSF" id="PIRSF038455">
    <property type="entry name" value="SoxA"/>
    <property type="match status" value="1"/>
</dbReference>
<dbReference type="Gene3D" id="1.10.760.10">
    <property type="entry name" value="Cytochrome c-like domain"/>
    <property type="match status" value="2"/>
</dbReference>
<evidence type="ECO:0000256" key="22">
    <source>
        <dbReference type="PIRSR" id="PIRSR038455-3"/>
    </source>
</evidence>
<dbReference type="InterPro" id="IPR036909">
    <property type="entry name" value="Cyt_c-like_dom_sf"/>
</dbReference>
<keyword evidence="5" id="KW-0813">Transport</keyword>
<dbReference type="GO" id="GO:0042597">
    <property type="term" value="C:periplasmic space"/>
    <property type="evidence" value="ECO:0007669"/>
    <property type="project" value="UniProtKB-SubCell"/>
</dbReference>
<dbReference type="EC" id="2.8.5.2" evidence="3"/>
<feature type="active site" description="Cysteine persulfide intermediate" evidence="20">
    <location>
        <position position="267"/>
    </location>
</feature>
<evidence type="ECO:0000256" key="14">
    <source>
        <dbReference type="ARBA" id="ARBA00030174"/>
    </source>
</evidence>
<evidence type="ECO:0000313" key="27">
    <source>
        <dbReference type="Proteomes" id="UP000037660"/>
    </source>
</evidence>
<feature type="binding site" description="axial binding residue" evidence="22">
    <location>
        <position position="226"/>
    </location>
    <ligand>
        <name>heme c</name>
        <dbReference type="ChEBI" id="CHEBI:61717"/>
        <label>2</label>
    </ligand>
    <ligandPart>
        <name>Fe</name>
        <dbReference type="ChEBI" id="CHEBI:18248"/>
    </ligandPart>
</feature>
<evidence type="ECO:0000313" key="26">
    <source>
        <dbReference type="EMBL" id="GAP37135.1"/>
    </source>
</evidence>
<dbReference type="GO" id="GO:0020037">
    <property type="term" value="F:heme binding"/>
    <property type="evidence" value="ECO:0007669"/>
    <property type="project" value="InterPro"/>
</dbReference>
<feature type="binding site" description="axial binding residue" evidence="22">
    <location>
        <position position="267"/>
    </location>
    <ligand>
        <name>heme c</name>
        <dbReference type="ChEBI" id="CHEBI:61717"/>
        <label>2</label>
    </ligand>
    <ligandPart>
        <name>Fe</name>
        <dbReference type="ChEBI" id="CHEBI:18248"/>
    </ligandPart>
</feature>
<dbReference type="SUPFAM" id="SSF46626">
    <property type="entry name" value="Cytochrome c"/>
    <property type="match status" value="2"/>
</dbReference>
<protein>
    <recommendedName>
        <fullName evidence="4">L-cysteine S-thiosulfotransferase subunit SoxA</fullName>
        <ecNumber evidence="3">2.8.5.2</ecNumber>
    </recommendedName>
    <alternativeName>
        <fullName evidence="16">Protein SoxA</fullName>
    </alternativeName>
    <alternativeName>
        <fullName evidence="17">SoxAX cytochrome complex subunit A</fullName>
    </alternativeName>
    <alternativeName>
        <fullName evidence="15">Sulfur oxidizing protein A</fullName>
    </alternativeName>
    <alternativeName>
        <fullName evidence="14">Thiosulfate-oxidizing multienzyme system protein SoxA</fullName>
    </alternativeName>
</protein>
<proteinExistence type="inferred from homology"/>
<dbReference type="GO" id="GO:0016740">
    <property type="term" value="F:transferase activity"/>
    <property type="evidence" value="ECO:0007669"/>
    <property type="project" value="UniProtKB-KW"/>
</dbReference>
<evidence type="ECO:0000256" key="15">
    <source>
        <dbReference type="ARBA" id="ARBA00030833"/>
    </source>
</evidence>
<keyword evidence="12 22" id="KW-0408">Iron</keyword>
<dbReference type="EMBL" id="BBYR01000042">
    <property type="protein sequence ID" value="GAP37135.1"/>
    <property type="molecule type" value="Genomic_DNA"/>
</dbReference>
<evidence type="ECO:0000256" key="21">
    <source>
        <dbReference type="PIRSR" id="PIRSR038455-2"/>
    </source>
</evidence>
<keyword evidence="11" id="KW-0249">Electron transport</keyword>
<dbReference type="GO" id="GO:0070069">
    <property type="term" value="C:cytochrome complex"/>
    <property type="evidence" value="ECO:0007669"/>
    <property type="project" value="InterPro"/>
</dbReference>
<comment type="similarity">
    <text evidence="13">Belongs to the SoxA family.</text>
</comment>
<evidence type="ECO:0000256" key="12">
    <source>
        <dbReference type="ARBA" id="ARBA00023004"/>
    </source>
</evidence>
<dbReference type="STRING" id="1547922.ISF6_2990"/>
<dbReference type="Pfam" id="PF21342">
    <property type="entry name" value="SoxA-TsdA_cyt-c"/>
    <property type="match status" value="1"/>
</dbReference>
<reference evidence="27" key="1">
    <citation type="submission" date="2015-07" db="EMBL/GenBank/DDBJ databases">
        <title>Discovery of a poly(ethylene terephthalate assimilation.</title>
        <authorList>
            <person name="Yoshida S."/>
            <person name="Hiraga K."/>
            <person name="Takehana T."/>
            <person name="Taniguchi I."/>
            <person name="Yamaji H."/>
            <person name="Maeda Y."/>
            <person name="Toyohara K."/>
            <person name="Miyamoto K."/>
            <person name="Kimura Y."/>
            <person name="Oda K."/>
        </authorList>
    </citation>
    <scope>NUCLEOTIDE SEQUENCE [LARGE SCALE GENOMIC DNA]</scope>
    <source>
        <strain evidence="27">NBRC 110686 / TISTR 2288 / 201-F6</strain>
    </source>
</reference>
<comment type="subunit">
    <text evidence="2">Heterodimer of SoxA and SoxX.</text>
</comment>
<keyword evidence="6 21" id="KW-0349">Heme</keyword>
<keyword evidence="7" id="KW-0808">Transferase</keyword>
<dbReference type="RefSeq" id="WP_231638167.1">
    <property type="nucleotide sequence ID" value="NZ_BBYR01000042.1"/>
</dbReference>
<name>A0A0K8P4P8_PISS1</name>
<evidence type="ECO:0000256" key="7">
    <source>
        <dbReference type="ARBA" id="ARBA00022679"/>
    </source>
</evidence>
<reference evidence="26 27" key="2">
    <citation type="journal article" date="2016" name="Science">
        <title>A bacterium that degrades and assimilates poly(ethylene terephthalate).</title>
        <authorList>
            <person name="Yoshida S."/>
            <person name="Hiraga K."/>
            <person name="Takehana T."/>
            <person name="Taniguchi I."/>
            <person name="Yamaji H."/>
            <person name="Maeda Y."/>
            <person name="Toyohara K."/>
            <person name="Miyamoto K."/>
            <person name="Kimura Y."/>
            <person name="Oda K."/>
        </authorList>
    </citation>
    <scope>NUCLEOTIDE SEQUENCE [LARGE SCALE GENOMIC DNA]</scope>
    <source>
        <strain evidence="27">NBRC 110686 / TISTR 2288 / 201-F6</strain>
    </source>
</reference>
<dbReference type="GO" id="GO:0016669">
    <property type="term" value="F:oxidoreductase activity, acting on a sulfur group of donors, cytochrome as acceptor"/>
    <property type="evidence" value="ECO:0007669"/>
    <property type="project" value="InterPro"/>
</dbReference>
<evidence type="ECO:0000259" key="25">
    <source>
        <dbReference type="Pfam" id="PF21342"/>
    </source>
</evidence>
<sequence>MRRPAALGAARAAALGAALAAAWAGATEPGAAATPGAPRLRAAASAPPSTSPSGAASVALLPRWPWQRPPPGEPRRSAYQDMGAAVRAMQDDEAQNPGFLWREAGAEAWQAPAGPAGRRCADCHGADALTAMRGVATRYPAYDARLGRPLTLGQRIRQCRVERQGAADLATESEALLGLETLVASASRGLPIAPDADPRLAPWLARGEARWRQRLGQLDLSCAQCHDERAGARLAGTPIPQAHPTGYPQYRLEWQALGSLQRRLRNCLTGVRAEPFPDGDPAWTELGLYLMRRAAGLPLETPAVRP</sequence>
<dbReference type="NCBIfam" id="TIGR04484">
    <property type="entry name" value="thiosulf_SoxA"/>
    <property type="match status" value="1"/>
</dbReference>
<evidence type="ECO:0000256" key="5">
    <source>
        <dbReference type="ARBA" id="ARBA00022448"/>
    </source>
</evidence>
<gene>
    <name evidence="26" type="ORF">ISF6_2990</name>
</gene>
<evidence type="ECO:0000256" key="16">
    <source>
        <dbReference type="ARBA" id="ARBA00032236"/>
    </source>
</evidence>
<comment type="caution">
    <text evidence="26">The sequence shown here is derived from an EMBL/GenBank/DDBJ whole genome shotgun (WGS) entry which is preliminary data.</text>
</comment>
<feature type="binding site" evidence="21">
    <location>
        <position position="263"/>
    </location>
    <ligand>
        <name>substrate</name>
    </ligand>
</feature>
<feature type="domain" description="Cytochrome c" evidence="25">
    <location>
        <begin position="105"/>
        <end position="192"/>
    </location>
</feature>
<evidence type="ECO:0000256" key="2">
    <source>
        <dbReference type="ARBA" id="ARBA00011530"/>
    </source>
</evidence>
<feature type="binding site" description="covalent" evidence="21">
    <location>
        <position position="120"/>
    </location>
    <ligand>
        <name>heme c</name>
        <dbReference type="ChEBI" id="CHEBI:61717"/>
        <label>1</label>
    </ligand>
</feature>
<evidence type="ECO:0000256" key="20">
    <source>
        <dbReference type="PIRSR" id="PIRSR038455-1"/>
    </source>
</evidence>
<dbReference type="GO" id="GO:0019417">
    <property type="term" value="P:sulfur oxidation"/>
    <property type="evidence" value="ECO:0007669"/>
    <property type="project" value="InterPro"/>
</dbReference>
<evidence type="ECO:0000256" key="24">
    <source>
        <dbReference type="SAM" id="SignalP"/>
    </source>
</evidence>
<dbReference type="Proteomes" id="UP000037660">
    <property type="component" value="Unassembled WGS sequence"/>
</dbReference>
<keyword evidence="10" id="KW-0574">Periplasm</keyword>
<feature type="binding site" description="covalent" evidence="21">
    <location>
        <position position="123"/>
    </location>
    <ligand>
        <name>heme c</name>
        <dbReference type="ChEBI" id="CHEBI:61717"/>
        <label>1</label>
    </ligand>
</feature>
<evidence type="ECO:0000256" key="3">
    <source>
        <dbReference type="ARBA" id="ARBA00012408"/>
    </source>
</evidence>
<comment type="cofactor">
    <cofactor evidence="21">
        <name>heme</name>
        <dbReference type="ChEBI" id="CHEBI:30413"/>
    </cofactor>
    <text evidence="21">Binds 2 heme groups per subunit.</text>
</comment>
<evidence type="ECO:0000256" key="23">
    <source>
        <dbReference type="SAM" id="MobiDB-lite"/>
    </source>
</evidence>
<dbReference type="InterPro" id="IPR025710">
    <property type="entry name" value="SoxA"/>
</dbReference>
<dbReference type="InterPro" id="IPR009056">
    <property type="entry name" value="Cyt_c-like_dom"/>
</dbReference>
<dbReference type="GO" id="GO:0046872">
    <property type="term" value="F:metal ion binding"/>
    <property type="evidence" value="ECO:0007669"/>
    <property type="project" value="UniProtKB-KW"/>
</dbReference>
<feature type="region of interest" description="Disordered" evidence="23">
    <location>
        <begin position="27"/>
        <end position="56"/>
    </location>
</feature>
<evidence type="ECO:0000256" key="13">
    <source>
        <dbReference type="ARBA" id="ARBA00025746"/>
    </source>
</evidence>
<evidence type="ECO:0000256" key="18">
    <source>
        <dbReference type="ARBA" id="ARBA00048077"/>
    </source>
</evidence>
<dbReference type="GO" id="GO:0009055">
    <property type="term" value="F:electron transfer activity"/>
    <property type="evidence" value="ECO:0007669"/>
    <property type="project" value="InterPro"/>
</dbReference>
<organism evidence="26 27">
    <name type="scientific">Piscinibacter sakaiensis</name>
    <name type="common">Ideonella sakaiensis</name>
    <dbReference type="NCBI Taxonomy" id="1547922"/>
    <lineage>
        <taxon>Bacteria</taxon>
        <taxon>Pseudomonadati</taxon>
        <taxon>Pseudomonadota</taxon>
        <taxon>Betaproteobacteria</taxon>
        <taxon>Burkholderiales</taxon>
        <taxon>Sphaerotilaceae</taxon>
        <taxon>Piscinibacter</taxon>
    </lineage>
</organism>
<feature type="chain" id="PRO_5005513736" description="L-cysteine S-thiosulfotransferase subunit SoxA" evidence="24">
    <location>
        <begin position="27"/>
        <end position="306"/>
    </location>
</feature>
<evidence type="ECO:0000256" key="11">
    <source>
        <dbReference type="ARBA" id="ARBA00022982"/>
    </source>
</evidence>
<evidence type="ECO:0000256" key="19">
    <source>
        <dbReference type="ARBA" id="ARBA00048423"/>
    </source>
</evidence>
<comment type="catalytic activity">
    <reaction evidence="18">
        <text>L-cysteinyl-[SoxY protein] + thiosulfate + 2 Fe(III)-[cytochrome c] = S-sulfosulfanyl-L-cysteinyl-[SoxY protein] + 2 Fe(II)-[cytochrome c] + 2 H(+)</text>
        <dbReference type="Rhea" id="RHEA:56720"/>
        <dbReference type="Rhea" id="RHEA-COMP:10350"/>
        <dbReference type="Rhea" id="RHEA-COMP:14328"/>
        <dbReference type="Rhea" id="RHEA-COMP:14399"/>
        <dbReference type="Rhea" id="RHEA-COMP:14691"/>
        <dbReference type="ChEBI" id="CHEBI:15378"/>
        <dbReference type="ChEBI" id="CHEBI:29033"/>
        <dbReference type="ChEBI" id="CHEBI:29034"/>
        <dbReference type="ChEBI" id="CHEBI:29950"/>
        <dbReference type="ChEBI" id="CHEBI:33542"/>
        <dbReference type="ChEBI" id="CHEBI:139321"/>
        <dbReference type="EC" id="2.8.5.2"/>
    </reaction>
</comment>
<evidence type="ECO:0000256" key="17">
    <source>
        <dbReference type="ARBA" id="ARBA00032318"/>
    </source>
</evidence>
<comment type="catalytic activity">
    <reaction evidence="19">
        <text>S-sulfanyl-L-cysteinyl-[SoxY protein] + thiosulfate + 2 Fe(III)-[cytochrome c] = S-(2-sulfodisulfanyl)-L-cysteinyl-[SoxY protein] + 2 Fe(II)-[cytochrome c] + 2 H(+)</text>
        <dbReference type="Rhea" id="RHEA:51224"/>
        <dbReference type="Rhea" id="RHEA-COMP:10350"/>
        <dbReference type="Rhea" id="RHEA-COMP:14399"/>
        <dbReference type="Rhea" id="RHEA-COMP:14689"/>
        <dbReference type="Rhea" id="RHEA-COMP:14690"/>
        <dbReference type="ChEBI" id="CHEBI:15378"/>
        <dbReference type="ChEBI" id="CHEBI:29033"/>
        <dbReference type="ChEBI" id="CHEBI:29034"/>
        <dbReference type="ChEBI" id="CHEBI:33542"/>
        <dbReference type="ChEBI" id="CHEBI:61963"/>
        <dbReference type="ChEBI" id="CHEBI:140664"/>
        <dbReference type="EC" id="2.8.5.2"/>
    </reaction>
</comment>
<feature type="binding site" description="covalent" evidence="21">
    <location>
        <position position="222"/>
    </location>
    <ligand>
        <name>heme c</name>
        <dbReference type="ChEBI" id="CHEBI:61717"/>
        <label>2</label>
    </ligand>
</feature>
<keyword evidence="27" id="KW-1185">Reference proteome</keyword>
<feature type="signal peptide" evidence="24">
    <location>
        <begin position="1"/>
        <end position="26"/>
    </location>
</feature>
<evidence type="ECO:0000256" key="8">
    <source>
        <dbReference type="ARBA" id="ARBA00022723"/>
    </source>
</evidence>
<evidence type="ECO:0000256" key="9">
    <source>
        <dbReference type="ARBA" id="ARBA00022729"/>
    </source>
</evidence>
<evidence type="ECO:0000256" key="1">
    <source>
        <dbReference type="ARBA" id="ARBA00004418"/>
    </source>
</evidence>
<comment type="subcellular location">
    <subcellularLocation>
        <location evidence="1">Periplasm</location>
    </subcellularLocation>
</comment>
<keyword evidence="8 22" id="KW-0479">Metal-binding</keyword>
<feature type="binding site" description="covalent" evidence="21">
    <location>
        <position position="225"/>
    </location>
    <ligand>
        <name>heme c</name>
        <dbReference type="ChEBI" id="CHEBI:61717"/>
        <label>2</label>
    </ligand>
</feature>
<feature type="binding site" description="axial binding residue" evidence="22">
    <location>
        <position position="159"/>
    </location>
    <ligand>
        <name>heme c</name>
        <dbReference type="ChEBI" id="CHEBI:61717"/>
        <label>1</label>
    </ligand>
    <ligandPart>
        <name>Fe</name>
        <dbReference type="ChEBI" id="CHEBI:18248"/>
    </ligandPart>
</feature>
<evidence type="ECO:0000256" key="4">
    <source>
        <dbReference type="ARBA" id="ARBA00019364"/>
    </source>
</evidence>
<dbReference type="AlphaFoldDB" id="A0A0K8P4P8"/>
<evidence type="ECO:0000256" key="10">
    <source>
        <dbReference type="ARBA" id="ARBA00022764"/>
    </source>
</evidence>
<evidence type="ECO:0000256" key="6">
    <source>
        <dbReference type="ARBA" id="ARBA00022617"/>
    </source>
</evidence>
<keyword evidence="9 24" id="KW-0732">Signal</keyword>